<dbReference type="KEGG" id="scl:sce1514"/>
<dbReference type="GO" id="GO:0016491">
    <property type="term" value="F:oxidoreductase activity"/>
    <property type="evidence" value="ECO:0007669"/>
    <property type="project" value="InterPro"/>
</dbReference>
<evidence type="ECO:0000313" key="3">
    <source>
        <dbReference type="Proteomes" id="UP000002139"/>
    </source>
</evidence>
<dbReference type="AlphaFoldDB" id="A9FCK5"/>
<dbReference type="STRING" id="448385.sce1514"/>
<evidence type="ECO:0000313" key="2">
    <source>
        <dbReference type="EMBL" id="CAN91672.1"/>
    </source>
</evidence>
<dbReference type="Gene3D" id="3.40.50.360">
    <property type="match status" value="1"/>
</dbReference>
<dbReference type="GO" id="GO:0010181">
    <property type="term" value="F:FMN binding"/>
    <property type="evidence" value="ECO:0007669"/>
    <property type="project" value="TreeGrafter"/>
</dbReference>
<dbReference type="HOGENOM" id="CLU_055322_2_2_7"/>
<dbReference type="RefSeq" id="WP_012234149.1">
    <property type="nucleotide sequence ID" value="NC_010162.1"/>
</dbReference>
<feature type="domain" description="NADPH-dependent FMN reductase-like" evidence="1">
    <location>
        <begin position="1"/>
        <end position="141"/>
    </location>
</feature>
<dbReference type="BioCyc" id="SCEL448385:SCE_RS07810-MONOMER"/>
<proteinExistence type="predicted"/>
<gene>
    <name evidence="2" type="ordered locus">sce1514</name>
</gene>
<dbReference type="GO" id="GO:0005829">
    <property type="term" value="C:cytosol"/>
    <property type="evidence" value="ECO:0007669"/>
    <property type="project" value="TreeGrafter"/>
</dbReference>
<dbReference type="InterPro" id="IPR029039">
    <property type="entry name" value="Flavoprotein-like_sf"/>
</dbReference>
<dbReference type="PANTHER" id="PTHR30543">
    <property type="entry name" value="CHROMATE REDUCTASE"/>
    <property type="match status" value="1"/>
</dbReference>
<dbReference type="Pfam" id="PF03358">
    <property type="entry name" value="FMN_red"/>
    <property type="match status" value="1"/>
</dbReference>
<name>A9FCK5_SORC5</name>
<dbReference type="eggNOG" id="COG0431">
    <property type="taxonomic scope" value="Bacteria"/>
</dbReference>
<reference evidence="2 3" key="1">
    <citation type="journal article" date="2007" name="Nat. Biotechnol.">
        <title>Complete genome sequence of the myxobacterium Sorangium cellulosum.</title>
        <authorList>
            <person name="Schneiker S."/>
            <person name="Perlova O."/>
            <person name="Kaiser O."/>
            <person name="Gerth K."/>
            <person name="Alici A."/>
            <person name="Altmeyer M.O."/>
            <person name="Bartels D."/>
            <person name="Bekel T."/>
            <person name="Beyer S."/>
            <person name="Bode E."/>
            <person name="Bode H.B."/>
            <person name="Bolten C.J."/>
            <person name="Choudhuri J.V."/>
            <person name="Doss S."/>
            <person name="Elnakady Y.A."/>
            <person name="Frank B."/>
            <person name="Gaigalat L."/>
            <person name="Goesmann A."/>
            <person name="Groeger C."/>
            <person name="Gross F."/>
            <person name="Jelsbak L."/>
            <person name="Jelsbak L."/>
            <person name="Kalinowski J."/>
            <person name="Kegler C."/>
            <person name="Knauber T."/>
            <person name="Konietzny S."/>
            <person name="Kopp M."/>
            <person name="Krause L."/>
            <person name="Krug D."/>
            <person name="Linke B."/>
            <person name="Mahmud T."/>
            <person name="Martinez-Arias R."/>
            <person name="McHardy A.C."/>
            <person name="Merai M."/>
            <person name="Meyer F."/>
            <person name="Mormann S."/>
            <person name="Munoz-Dorado J."/>
            <person name="Perez J."/>
            <person name="Pradella S."/>
            <person name="Rachid S."/>
            <person name="Raddatz G."/>
            <person name="Rosenau F."/>
            <person name="Rueckert C."/>
            <person name="Sasse F."/>
            <person name="Scharfe M."/>
            <person name="Schuster S.C."/>
            <person name="Suen G."/>
            <person name="Treuner-Lange A."/>
            <person name="Velicer G.J."/>
            <person name="Vorholter F.-J."/>
            <person name="Weissman K.J."/>
            <person name="Welch R.D."/>
            <person name="Wenzel S.C."/>
            <person name="Whitworth D.E."/>
            <person name="Wilhelm S."/>
            <person name="Wittmann C."/>
            <person name="Bloecker H."/>
            <person name="Puehler A."/>
            <person name="Mueller R."/>
        </authorList>
    </citation>
    <scope>NUCLEOTIDE SEQUENCE [LARGE SCALE GENOMIC DNA]</scope>
    <source>
        <strain evidence="3">So ce56</strain>
    </source>
</reference>
<dbReference type="PANTHER" id="PTHR30543:SF21">
    <property type="entry name" value="NAD(P)H-DEPENDENT FMN REDUCTASE LOT6"/>
    <property type="match status" value="1"/>
</dbReference>
<keyword evidence="3" id="KW-1185">Reference proteome</keyword>
<dbReference type="OrthoDB" id="9812295at2"/>
<evidence type="ECO:0000259" key="1">
    <source>
        <dbReference type="Pfam" id="PF03358"/>
    </source>
</evidence>
<dbReference type="InterPro" id="IPR050712">
    <property type="entry name" value="NAD(P)H-dep_reductase"/>
</dbReference>
<protein>
    <recommendedName>
        <fullName evidence="1">NADPH-dependent FMN reductase-like domain-containing protein</fullName>
    </recommendedName>
</protein>
<organism evidence="2 3">
    <name type="scientific">Sorangium cellulosum (strain So ce56)</name>
    <name type="common">Polyangium cellulosum (strain So ce56)</name>
    <dbReference type="NCBI Taxonomy" id="448385"/>
    <lineage>
        <taxon>Bacteria</taxon>
        <taxon>Pseudomonadati</taxon>
        <taxon>Myxococcota</taxon>
        <taxon>Polyangia</taxon>
        <taxon>Polyangiales</taxon>
        <taxon>Polyangiaceae</taxon>
        <taxon>Sorangium</taxon>
    </lineage>
</organism>
<dbReference type="SUPFAM" id="SSF52218">
    <property type="entry name" value="Flavoproteins"/>
    <property type="match status" value="1"/>
</dbReference>
<sequence>MKVAILTGSVRSGRQSHKIAHHLERKLRERGAEADLIDLAETPLPILEDRSGRPPQLQATVQGLSARLRRADALVFVTPEYHGSFSGVLKNALDYFWEEFDKKPIGVVAVSAGKLGGINASTQLQHVILSLGAFPLPLKLLVPEVQSAFDESLQLRSEQVAKAADRFLDEYLWFARAIVQAKQAGEISRPLVA</sequence>
<dbReference type="EMBL" id="AM746676">
    <property type="protein sequence ID" value="CAN91672.1"/>
    <property type="molecule type" value="Genomic_DNA"/>
</dbReference>
<accession>A9FCK5</accession>
<dbReference type="Proteomes" id="UP000002139">
    <property type="component" value="Chromosome"/>
</dbReference>
<dbReference type="InterPro" id="IPR005025">
    <property type="entry name" value="FMN_Rdtase-like_dom"/>
</dbReference>